<name>L5L5T2_PTEAL</name>
<protein>
    <submittedName>
        <fullName evidence="2">Uncharacterized protein</fullName>
    </submittedName>
</protein>
<sequence length="187" mass="19777">MAGGMGEGEEADTKQSRDPVRARAHTSLTEGRSVSIRCCFQRGSIRPPNPARIAPPLARETHRVYGIDRRAGSVGGVARWGAAEVQRGGRALTRAWRGGSPGPRPRPLQVGTTVGLEAGVEPIRAVSLRLLPDTLVASGSCRVLRSPCSASHLTRGPGRLSVVRCARKAVGIRARSSERRGGRPPGP</sequence>
<gene>
    <name evidence="2" type="ORF">PAL_GLEAN10000616</name>
</gene>
<dbReference type="InParanoid" id="L5L5T2"/>
<organism evidence="2 3">
    <name type="scientific">Pteropus alecto</name>
    <name type="common">Black flying fox</name>
    <dbReference type="NCBI Taxonomy" id="9402"/>
    <lineage>
        <taxon>Eukaryota</taxon>
        <taxon>Metazoa</taxon>
        <taxon>Chordata</taxon>
        <taxon>Craniata</taxon>
        <taxon>Vertebrata</taxon>
        <taxon>Euteleostomi</taxon>
        <taxon>Mammalia</taxon>
        <taxon>Eutheria</taxon>
        <taxon>Laurasiatheria</taxon>
        <taxon>Chiroptera</taxon>
        <taxon>Yinpterochiroptera</taxon>
        <taxon>Pteropodoidea</taxon>
        <taxon>Pteropodidae</taxon>
        <taxon>Pteropodinae</taxon>
        <taxon>Pteropus</taxon>
    </lineage>
</organism>
<proteinExistence type="predicted"/>
<evidence type="ECO:0000313" key="2">
    <source>
        <dbReference type="EMBL" id="ELK18800.1"/>
    </source>
</evidence>
<dbReference type="Proteomes" id="UP000010552">
    <property type="component" value="Unassembled WGS sequence"/>
</dbReference>
<dbReference type="EMBL" id="KB030304">
    <property type="protein sequence ID" value="ELK18800.1"/>
    <property type="molecule type" value="Genomic_DNA"/>
</dbReference>
<reference evidence="3" key="1">
    <citation type="journal article" date="2013" name="Science">
        <title>Comparative analysis of bat genomes provides insight into the evolution of flight and immunity.</title>
        <authorList>
            <person name="Zhang G."/>
            <person name="Cowled C."/>
            <person name="Shi Z."/>
            <person name="Huang Z."/>
            <person name="Bishop-Lilly K.A."/>
            <person name="Fang X."/>
            <person name="Wynne J.W."/>
            <person name="Xiong Z."/>
            <person name="Baker M.L."/>
            <person name="Zhao W."/>
            <person name="Tachedjian M."/>
            <person name="Zhu Y."/>
            <person name="Zhou P."/>
            <person name="Jiang X."/>
            <person name="Ng J."/>
            <person name="Yang L."/>
            <person name="Wu L."/>
            <person name="Xiao J."/>
            <person name="Feng Y."/>
            <person name="Chen Y."/>
            <person name="Sun X."/>
            <person name="Zhang Y."/>
            <person name="Marsh G.A."/>
            <person name="Crameri G."/>
            <person name="Broder C.C."/>
            <person name="Frey K.G."/>
            <person name="Wang L.F."/>
            <person name="Wang J."/>
        </authorList>
    </citation>
    <scope>NUCLEOTIDE SEQUENCE [LARGE SCALE GENOMIC DNA]</scope>
</reference>
<feature type="compositionally biased region" description="Basic and acidic residues" evidence="1">
    <location>
        <begin position="11"/>
        <end position="21"/>
    </location>
</feature>
<accession>L5L5T2</accession>
<evidence type="ECO:0000313" key="3">
    <source>
        <dbReference type="Proteomes" id="UP000010552"/>
    </source>
</evidence>
<feature type="region of interest" description="Disordered" evidence="1">
    <location>
        <begin position="1"/>
        <end position="28"/>
    </location>
</feature>
<dbReference type="AlphaFoldDB" id="L5L5T2"/>
<keyword evidence="3" id="KW-1185">Reference proteome</keyword>
<evidence type="ECO:0000256" key="1">
    <source>
        <dbReference type="SAM" id="MobiDB-lite"/>
    </source>
</evidence>